<dbReference type="PANTHER" id="PTHR10000">
    <property type="entry name" value="PHOSPHOSERINE PHOSPHATASE"/>
    <property type="match status" value="1"/>
</dbReference>
<dbReference type="InterPro" id="IPR023214">
    <property type="entry name" value="HAD_sf"/>
</dbReference>
<dbReference type="Pfam" id="PF08282">
    <property type="entry name" value="Hydrolase_3"/>
    <property type="match status" value="1"/>
</dbReference>
<dbReference type="SFLD" id="SFLDG01140">
    <property type="entry name" value="C2.B:_Phosphomannomutase_and_P"/>
    <property type="match status" value="1"/>
</dbReference>
<organism evidence="1 2">
    <name type="scientific">Clostridium fungisolvens</name>
    <dbReference type="NCBI Taxonomy" id="1604897"/>
    <lineage>
        <taxon>Bacteria</taxon>
        <taxon>Bacillati</taxon>
        <taxon>Bacillota</taxon>
        <taxon>Clostridia</taxon>
        <taxon>Eubacteriales</taxon>
        <taxon>Clostridiaceae</taxon>
        <taxon>Clostridium</taxon>
    </lineage>
</organism>
<dbReference type="Gene3D" id="3.30.1240.10">
    <property type="match status" value="1"/>
</dbReference>
<dbReference type="PROSITE" id="PS01229">
    <property type="entry name" value="COF_2"/>
    <property type="match status" value="1"/>
</dbReference>
<proteinExistence type="predicted"/>
<dbReference type="GO" id="GO:0000287">
    <property type="term" value="F:magnesium ion binding"/>
    <property type="evidence" value="ECO:0007669"/>
    <property type="project" value="TreeGrafter"/>
</dbReference>
<reference evidence="1 2" key="1">
    <citation type="submission" date="2020-07" db="EMBL/GenBank/DDBJ databases">
        <title>A new beta-1,3-glucan-decomposing anaerobic bacterium isolated from anoxic soil subjected to biological soil disinfestation.</title>
        <authorList>
            <person name="Ueki A."/>
            <person name="Tonouchi A."/>
        </authorList>
    </citation>
    <scope>NUCLEOTIDE SEQUENCE [LARGE SCALE GENOMIC DNA]</scope>
    <source>
        <strain evidence="1 2">TW1</strain>
    </source>
</reference>
<dbReference type="AlphaFoldDB" id="A0A6V8SI31"/>
<keyword evidence="2" id="KW-1185">Reference proteome</keyword>
<dbReference type="RefSeq" id="WP_183277684.1">
    <property type="nucleotide sequence ID" value="NZ_BLZR01000001.1"/>
</dbReference>
<dbReference type="SFLD" id="SFLDS00003">
    <property type="entry name" value="Haloacid_Dehalogenase"/>
    <property type="match status" value="1"/>
</dbReference>
<protein>
    <submittedName>
        <fullName evidence="1">Phosphatase</fullName>
    </submittedName>
</protein>
<dbReference type="NCBIfam" id="TIGR01484">
    <property type="entry name" value="HAD-SF-IIB"/>
    <property type="match status" value="1"/>
</dbReference>
<dbReference type="GO" id="GO:0005829">
    <property type="term" value="C:cytosol"/>
    <property type="evidence" value="ECO:0007669"/>
    <property type="project" value="TreeGrafter"/>
</dbReference>
<dbReference type="GO" id="GO:0016791">
    <property type="term" value="F:phosphatase activity"/>
    <property type="evidence" value="ECO:0007669"/>
    <property type="project" value="TreeGrafter"/>
</dbReference>
<sequence length="266" mass="30063">MGNKITFLDIDGTLVDVPSGMIEPAQSTIEALKKFRENGNYTVVATARSVVPKTISKLDFDGYIFCNGNYIVFKDEVLHDNYFSIEDIQYIMNLSDQCDAQYLLSGHYGVWCSDLDHPLCVRQRELFLGGPEKPKDSIEIWKVEDVHANMGTILFKSEEDMAKFKERLPKSWVVHAYVEANIRLDIHLPGFSKGSAVEFLFKKLGIDKEDTFAFGDAQNDIEMLKLVKHGIAMGNGTEEIKSIAYYVTDEVDKDGIANALKKFRVI</sequence>
<dbReference type="PANTHER" id="PTHR10000:SF25">
    <property type="entry name" value="PHOSPHATASE YKRA-RELATED"/>
    <property type="match status" value="1"/>
</dbReference>
<gene>
    <name evidence="1" type="ORF">bsdtw1_02343</name>
</gene>
<dbReference type="InterPro" id="IPR006379">
    <property type="entry name" value="HAD-SF_hydro_IIB"/>
</dbReference>
<evidence type="ECO:0000313" key="2">
    <source>
        <dbReference type="Proteomes" id="UP000580568"/>
    </source>
</evidence>
<dbReference type="EMBL" id="BLZR01000001">
    <property type="protein sequence ID" value="GFP76242.1"/>
    <property type="molecule type" value="Genomic_DNA"/>
</dbReference>
<dbReference type="NCBIfam" id="TIGR00099">
    <property type="entry name" value="Cof-subfamily"/>
    <property type="match status" value="1"/>
</dbReference>
<dbReference type="InterPro" id="IPR000150">
    <property type="entry name" value="Cof"/>
</dbReference>
<dbReference type="InterPro" id="IPR036412">
    <property type="entry name" value="HAD-like_sf"/>
</dbReference>
<name>A0A6V8SI31_9CLOT</name>
<dbReference type="Gene3D" id="3.40.50.1000">
    <property type="entry name" value="HAD superfamily/HAD-like"/>
    <property type="match status" value="1"/>
</dbReference>
<dbReference type="Proteomes" id="UP000580568">
    <property type="component" value="Unassembled WGS sequence"/>
</dbReference>
<accession>A0A6V8SI31</accession>
<comment type="caution">
    <text evidence="1">The sequence shown here is derived from an EMBL/GenBank/DDBJ whole genome shotgun (WGS) entry which is preliminary data.</text>
</comment>
<dbReference type="SUPFAM" id="SSF56784">
    <property type="entry name" value="HAD-like"/>
    <property type="match status" value="1"/>
</dbReference>
<evidence type="ECO:0000313" key="1">
    <source>
        <dbReference type="EMBL" id="GFP76242.1"/>
    </source>
</evidence>